<evidence type="ECO:0000259" key="2">
    <source>
        <dbReference type="SMART" id="SM00858"/>
    </source>
</evidence>
<gene>
    <name evidence="3" type="ORF">YH66_04720</name>
</gene>
<evidence type="ECO:0000256" key="1">
    <source>
        <dbReference type="SAM" id="Phobius"/>
    </source>
</evidence>
<dbReference type="Pfam" id="PF08666">
    <property type="entry name" value="SAF"/>
    <property type="match status" value="1"/>
</dbReference>
<dbReference type="AlphaFoldDB" id="A0A0F6Z4L6"/>
<evidence type="ECO:0000313" key="4">
    <source>
        <dbReference type="Proteomes" id="UP000034037"/>
    </source>
</evidence>
<feature type="domain" description="SAF" evidence="2">
    <location>
        <begin position="43"/>
        <end position="105"/>
    </location>
</feature>
<keyword evidence="1" id="KW-0812">Transmembrane</keyword>
<organism evidence="3 4">
    <name type="scientific">[Brevibacterium] flavum</name>
    <dbReference type="NCBI Taxonomy" id="92706"/>
    <lineage>
        <taxon>Bacteria</taxon>
        <taxon>Bacillati</taxon>
        <taxon>Actinomycetota</taxon>
        <taxon>Actinomycetes</taxon>
        <taxon>Mycobacteriales</taxon>
        <taxon>Corynebacteriaceae</taxon>
        <taxon>Corynebacterium</taxon>
    </lineage>
</organism>
<accession>A0A0F6Z4L6</accession>
<dbReference type="InterPro" id="IPR013974">
    <property type="entry name" value="SAF"/>
</dbReference>
<evidence type="ECO:0000313" key="3">
    <source>
        <dbReference type="EMBL" id="AKF26908.1"/>
    </source>
</evidence>
<dbReference type="SMART" id="SM00858">
    <property type="entry name" value="SAF"/>
    <property type="match status" value="1"/>
</dbReference>
<dbReference type="PATRIC" id="fig|92706.3.peg.976"/>
<sequence length="217" mass="22641">MDLKKTFTTPSWHRTLVLRRIIAFILIGIAGLLIAHSWLKKDPTAVVIVQEIPAGTKVEASDLGLQAIPTSLLPSTSYDSIDDVVGLVAASTLSSGEIATKPRFVGTELINSIATNVTDSSLVEEINMVPLSLAEPSVIPLLQHGDTISVVSQDPDTGLPENIAAGGTVILAGGTDPSTILIALPQSIAEKVAAQSLNTPLAVVLTGDRADNYTTAE</sequence>
<keyword evidence="1" id="KW-1133">Transmembrane helix</keyword>
<protein>
    <recommendedName>
        <fullName evidence="2">SAF domain-containing protein</fullName>
    </recommendedName>
</protein>
<dbReference type="CDD" id="cd11614">
    <property type="entry name" value="SAF_CpaB_FlgA_like"/>
    <property type="match status" value="1"/>
</dbReference>
<keyword evidence="4" id="KW-1185">Reference proteome</keyword>
<dbReference type="Proteomes" id="UP000034037">
    <property type="component" value="Chromosome"/>
</dbReference>
<keyword evidence="1" id="KW-0472">Membrane</keyword>
<dbReference type="HOGENOM" id="CLU_088190_1_0_11"/>
<name>A0A0F6Z4L6_9CORY</name>
<feature type="transmembrane region" description="Helical" evidence="1">
    <location>
        <begin position="21"/>
        <end position="39"/>
    </location>
</feature>
<proteinExistence type="predicted"/>
<reference evidence="3 4" key="1">
    <citation type="submission" date="2015-04" db="EMBL/GenBank/DDBJ databases">
        <title>Complete Genome Sequence of Brevibacterium flavum ATCC 15168.</title>
        <authorList>
            <person name="Ahn J."/>
            <person name="Park G."/>
            <person name="Jeon W."/>
            <person name="Jang Y."/>
            <person name="Jang M."/>
            <person name="Lee H."/>
            <person name="Lee H."/>
        </authorList>
    </citation>
    <scope>NUCLEOTIDE SEQUENCE [LARGE SCALE GENOMIC DNA]</scope>
    <source>
        <strain evidence="3 4">ATCC 15168</strain>
    </source>
</reference>
<dbReference type="EMBL" id="CP011309">
    <property type="protein sequence ID" value="AKF26908.1"/>
    <property type="molecule type" value="Genomic_DNA"/>
</dbReference>
<dbReference type="Gene3D" id="3.90.1210.10">
    <property type="entry name" value="Antifreeze-like/N-acetylneuraminic acid synthase C-terminal domain"/>
    <property type="match status" value="1"/>
</dbReference>